<organism evidence="1 2">
    <name type="scientific">Hibiscus sabdariffa</name>
    <name type="common">roselle</name>
    <dbReference type="NCBI Taxonomy" id="183260"/>
    <lineage>
        <taxon>Eukaryota</taxon>
        <taxon>Viridiplantae</taxon>
        <taxon>Streptophyta</taxon>
        <taxon>Embryophyta</taxon>
        <taxon>Tracheophyta</taxon>
        <taxon>Spermatophyta</taxon>
        <taxon>Magnoliopsida</taxon>
        <taxon>eudicotyledons</taxon>
        <taxon>Gunneridae</taxon>
        <taxon>Pentapetalae</taxon>
        <taxon>rosids</taxon>
        <taxon>malvids</taxon>
        <taxon>Malvales</taxon>
        <taxon>Malvaceae</taxon>
        <taxon>Malvoideae</taxon>
        <taxon>Hibiscus</taxon>
    </lineage>
</organism>
<dbReference type="EMBL" id="JBBPBM010000034">
    <property type="protein sequence ID" value="KAK8532147.1"/>
    <property type="molecule type" value="Genomic_DNA"/>
</dbReference>
<gene>
    <name evidence="1" type="ORF">V6N12_053593</name>
</gene>
<dbReference type="InterPro" id="IPR053151">
    <property type="entry name" value="RNase_H-like"/>
</dbReference>
<keyword evidence="2" id="KW-1185">Reference proteome</keyword>
<name>A0ABR2D825_9ROSI</name>
<reference evidence="1 2" key="1">
    <citation type="journal article" date="2024" name="G3 (Bethesda)">
        <title>Genome assembly of Hibiscus sabdariffa L. provides insights into metabolisms of medicinal natural products.</title>
        <authorList>
            <person name="Kim T."/>
        </authorList>
    </citation>
    <scope>NUCLEOTIDE SEQUENCE [LARGE SCALE GENOMIC DNA]</scope>
    <source>
        <strain evidence="1">TK-2024</strain>
        <tissue evidence="1">Old leaves</tissue>
    </source>
</reference>
<evidence type="ECO:0008006" key="3">
    <source>
        <dbReference type="Google" id="ProtNLM"/>
    </source>
</evidence>
<dbReference type="InterPro" id="IPR012337">
    <property type="entry name" value="RNaseH-like_sf"/>
</dbReference>
<sequence length="209" mass="22883">MYTFVMHAWGIFVLPHIETCITRISILCKAKWSWAGVSISDVLLCPSSLRSLKVDRKVAGPSLWVIPSAESLKFNGAIVGGFGKIGIGGILRNSKNESIILFFRSVGSIDATSAELIAILEIVTLFKKSKWAQSFKLLLETDCFLCVLRLERPSLAPLCFKPFIEACLKECDGLVWSIEAVPRAANTTADKLAKSGISRVAPLVWSLPN</sequence>
<evidence type="ECO:0000313" key="2">
    <source>
        <dbReference type="Proteomes" id="UP001472677"/>
    </source>
</evidence>
<proteinExistence type="predicted"/>
<protein>
    <recommendedName>
        <fullName evidence="3">RNase H type-1 domain-containing protein</fullName>
    </recommendedName>
</protein>
<dbReference type="Proteomes" id="UP001472677">
    <property type="component" value="Unassembled WGS sequence"/>
</dbReference>
<dbReference type="InterPro" id="IPR036397">
    <property type="entry name" value="RNaseH_sf"/>
</dbReference>
<dbReference type="PANTHER" id="PTHR47723">
    <property type="entry name" value="OS05G0353850 PROTEIN"/>
    <property type="match status" value="1"/>
</dbReference>
<dbReference type="Gene3D" id="3.30.420.10">
    <property type="entry name" value="Ribonuclease H-like superfamily/Ribonuclease H"/>
    <property type="match status" value="1"/>
</dbReference>
<dbReference type="SUPFAM" id="SSF53098">
    <property type="entry name" value="Ribonuclease H-like"/>
    <property type="match status" value="1"/>
</dbReference>
<dbReference type="PANTHER" id="PTHR47723:SF22">
    <property type="entry name" value="RNASE H TYPE-1 DOMAIN-CONTAINING PROTEIN"/>
    <property type="match status" value="1"/>
</dbReference>
<accession>A0ABR2D825</accession>
<evidence type="ECO:0000313" key="1">
    <source>
        <dbReference type="EMBL" id="KAK8532147.1"/>
    </source>
</evidence>
<comment type="caution">
    <text evidence="1">The sequence shown here is derived from an EMBL/GenBank/DDBJ whole genome shotgun (WGS) entry which is preliminary data.</text>
</comment>